<dbReference type="EMBL" id="BJLQ01000010">
    <property type="protein sequence ID" value="GEA84062.1"/>
    <property type="molecule type" value="Genomic_DNA"/>
</dbReference>
<dbReference type="InterPro" id="IPR029058">
    <property type="entry name" value="AB_hydrolase_fold"/>
</dbReference>
<dbReference type="Pfam" id="PF12697">
    <property type="entry name" value="Abhydrolase_6"/>
    <property type="match status" value="1"/>
</dbReference>
<dbReference type="SUPFAM" id="SSF53474">
    <property type="entry name" value="alpha/beta-Hydrolases"/>
    <property type="match status" value="1"/>
</dbReference>
<protein>
    <submittedName>
        <fullName evidence="2">Alpha/beta hydrolase</fullName>
    </submittedName>
</protein>
<evidence type="ECO:0000313" key="3">
    <source>
        <dbReference type="Proteomes" id="UP000320461"/>
    </source>
</evidence>
<dbReference type="AlphaFoldDB" id="A0A4Y3KJ88"/>
<accession>A0A4Y3KJ88</accession>
<evidence type="ECO:0000259" key="1">
    <source>
        <dbReference type="Pfam" id="PF12697"/>
    </source>
</evidence>
<gene>
    <name evidence="2" type="ORF">CGE01nite_13130</name>
</gene>
<reference evidence="2 3" key="1">
    <citation type="submission" date="2019-06" db="EMBL/GenBank/DDBJ databases">
        <title>Whole genome shotgun sequence of Cellulomonas gelida NBRC 3748.</title>
        <authorList>
            <person name="Hosoyama A."/>
            <person name="Uohara A."/>
            <person name="Ohji S."/>
            <person name="Ichikawa N."/>
        </authorList>
    </citation>
    <scope>NUCLEOTIDE SEQUENCE [LARGE SCALE GENOMIC DNA]</scope>
    <source>
        <strain evidence="2 3">NBRC 3748</strain>
    </source>
</reference>
<dbReference type="InterPro" id="IPR050266">
    <property type="entry name" value="AB_hydrolase_sf"/>
</dbReference>
<dbReference type="GO" id="GO:0016020">
    <property type="term" value="C:membrane"/>
    <property type="evidence" value="ECO:0007669"/>
    <property type="project" value="TreeGrafter"/>
</dbReference>
<dbReference type="InterPro" id="IPR000073">
    <property type="entry name" value="AB_hydrolase_1"/>
</dbReference>
<name>A0A4Y3KJ88_9CELL</name>
<dbReference type="PANTHER" id="PTHR43798:SF33">
    <property type="entry name" value="HYDROLASE, PUTATIVE (AFU_ORTHOLOGUE AFUA_2G14860)-RELATED"/>
    <property type="match status" value="1"/>
</dbReference>
<dbReference type="GO" id="GO:0016787">
    <property type="term" value="F:hydrolase activity"/>
    <property type="evidence" value="ECO:0007669"/>
    <property type="project" value="UniProtKB-KW"/>
</dbReference>
<comment type="caution">
    <text evidence="2">The sequence shown here is derived from an EMBL/GenBank/DDBJ whole genome shotgun (WGS) entry which is preliminary data.</text>
</comment>
<feature type="domain" description="AB hydrolase-1" evidence="1">
    <location>
        <begin position="55"/>
        <end position="289"/>
    </location>
</feature>
<dbReference type="PANTHER" id="PTHR43798">
    <property type="entry name" value="MONOACYLGLYCEROL LIPASE"/>
    <property type="match status" value="1"/>
</dbReference>
<dbReference type="Proteomes" id="UP000320461">
    <property type="component" value="Unassembled WGS sequence"/>
</dbReference>
<sequence>MRGLVVAVARSYGEGWGRRRPTGEGNAMAESELRSARSADGTTIAYERAGNGPLLVCVGGAFNTRDVFAPLAALLHADFTTLLVDRRGRGDSGDAITAQEVVTYTVEREVDDLEAVIAAEGGRAAVLGFSSGATLALHAAAAGAAISALVLYEPPFALAGLPAPAPDAPRRLAQMIVEGHPGDAVATMQREVIGLPAHVVEEARRSPTWLALEDLAQTVVYDATITAAPNVPTPQMRALDVPTTVVCGAATWPGLRSSGRALAGELAHARYVEVVGGAGHGIAVDETAALLRAGLTGWEPV</sequence>
<keyword evidence="3" id="KW-1185">Reference proteome</keyword>
<organism evidence="2 3">
    <name type="scientific">Cellulomonas gelida</name>
    <dbReference type="NCBI Taxonomy" id="1712"/>
    <lineage>
        <taxon>Bacteria</taxon>
        <taxon>Bacillati</taxon>
        <taxon>Actinomycetota</taxon>
        <taxon>Actinomycetes</taxon>
        <taxon>Micrococcales</taxon>
        <taxon>Cellulomonadaceae</taxon>
        <taxon>Cellulomonas</taxon>
    </lineage>
</organism>
<keyword evidence="2" id="KW-0378">Hydrolase</keyword>
<evidence type="ECO:0000313" key="2">
    <source>
        <dbReference type="EMBL" id="GEA84062.1"/>
    </source>
</evidence>
<dbReference type="Gene3D" id="3.40.50.1820">
    <property type="entry name" value="alpha/beta hydrolase"/>
    <property type="match status" value="1"/>
</dbReference>
<proteinExistence type="predicted"/>